<dbReference type="EMBL" id="FTMP01000001">
    <property type="protein sequence ID" value="SIP94540.1"/>
    <property type="molecule type" value="Genomic_DNA"/>
</dbReference>
<gene>
    <name evidence="1" type="ORF">SAMN05878282_101483</name>
</gene>
<dbReference type="SUPFAM" id="SSF55874">
    <property type="entry name" value="ATPase domain of HSP90 chaperone/DNA topoisomerase II/histidine kinase"/>
    <property type="match status" value="1"/>
</dbReference>
<name>A0A1N6NR51_AQUAC</name>
<reference evidence="1 2" key="1">
    <citation type="submission" date="2017-01" db="EMBL/GenBank/DDBJ databases">
        <authorList>
            <person name="Mah S.A."/>
            <person name="Swanson W.J."/>
            <person name="Moy G.W."/>
            <person name="Vacquier V.D."/>
        </authorList>
    </citation>
    <scope>NUCLEOTIDE SEQUENCE [LARGE SCALE GENOMIC DNA]</scope>
    <source>
        <strain evidence="1 2">RU36E</strain>
    </source>
</reference>
<organism evidence="1 2">
    <name type="scientific">Aquipseudomonas alcaligenes</name>
    <name type="common">Pseudomonas alcaligenes</name>
    <dbReference type="NCBI Taxonomy" id="43263"/>
    <lineage>
        <taxon>Bacteria</taxon>
        <taxon>Pseudomonadati</taxon>
        <taxon>Pseudomonadota</taxon>
        <taxon>Gammaproteobacteria</taxon>
        <taxon>Pseudomonadales</taxon>
        <taxon>Pseudomonadaceae</taxon>
        <taxon>Aquipseudomonas</taxon>
    </lineage>
</organism>
<proteinExistence type="predicted"/>
<dbReference type="RefSeq" id="WP_076423752.1">
    <property type="nucleotide sequence ID" value="NZ_FTMP01000001.1"/>
</dbReference>
<sequence length="358" mass="39495">MSKNIVIKIPSILDLQSSLKMSIDLASISDVENIAVDFSGVGHVEPFAMLVASSEIQRAVARNRPAKFECRNHEKMTYAAHMGFFKAFGIDFGNNPGQAKGSSRYLPLTILKCDELRHQALTEGTEVGNIIEEKSKHLASMLCNGASGDIHDTLSYSLREIMRNVVEHSEASQIGICAQYWPTQHKVEVAIIDRGVGLRTTLSRNPHLDVSSDKSAINYALMPAVSGRAFKGSRTRQRGPWANSGFGLYMTSRICRNGGNFFIASGDTGMLLTKATEGKRYFSCSYSGTAVRLVIKTDQIISLAESLKSYREDGYKIQSKYREIVNINPSAASLMLSEDFDLSVWEKIISAFSKKQGK</sequence>
<accession>A0A1N6NR51</accession>
<dbReference type="Gene3D" id="3.30.565.10">
    <property type="entry name" value="Histidine kinase-like ATPase, C-terminal domain"/>
    <property type="match status" value="1"/>
</dbReference>
<dbReference type="Proteomes" id="UP000185841">
    <property type="component" value="Unassembled WGS sequence"/>
</dbReference>
<dbReference type="AlphaFoldDB" id="A0A1N6NR51"/>
<evidence type="ECO:0000313" key="1">
    <source>
        <dbReference type="EMBL" id="SIP94540.1"/>
    </source>
</evidence>
<protein>
    <submittedName>
        <fullName evidence="1">Uncharacterized protein</fullName>
    </submittedName>
</protein>
<evidence type="ECO:0000313" key="2">
    <source>
        <dbReference type="Proteomes" id="UP000185841"/>
    </source>
</evidence>
<dbReference type="InterPro" id="IPR036890">
    <property type="entry name" value="HATPase_C_sf"/>
</dbReference>